<name>A0A7S4PIR2_9EUKA</name>
<organism evidence="1">
    <name type="scientific">Paramoeba aestuarina</name>
    <dbReference type="NCBI Taxonomy" id="180227"/>
    <lineage>
        <taxon>Eukaryota</taxon>
        <taxon>Amoebozoa</taxon>
        <taxon>Discosea</taxon>
        <taxon>Flabellinia</taxon>
        <taxon>Dactylopodida</taxon>
        <taxon>Paramoebidae</taxon>
        <taxon>Paramoeba</taxon>
    </lineage>
</organism>
<accession>A0A7S4PIR2</accession>
<dbReference type="AlphaFoldDB" id="A0A7S4PIR2"/>
<proteinExistence type="predicted"/>
<evidence type="ECO:0000313" key="1">
    <source>
        <dbReference type="EMBL" id="CAE2336459.1"/>
    </source>
</evidence>
<dbReference type="EMBL" id="HBKR01037273">
    <property type="protein sequence ID" value="CAE2336459.1"/>
    <property type="molecule type" value="Transcribed_RNA"/>
</dbReference>
<reference evidence="1" key="1">
    <citation type="submission" date="2021-01" db="EMBL/GenBank/DDBJ databases">
        <authorList>
            <person name="Corre E."/>
            <person name="Pelletier E."/>
            <person name="Niang G."/>
            <person name="Scheremetjew M."/>
            <person name="Finn R."/>
            <person name="Kale V."/>
            <person name="Holt S."/>
            <person name="Cochrane G."/>
            <person name="Meng A."/>
            <person name="Brown T."/>
            <person name="Cohen L."/>
        </authorList>
    </citation>
    <scope>NUCLEOTIDE SEQUENCE</scope>
    <source>
        <strain evidence="1">SoJaBio B1-5/56/2</strain>
    </source>
</reference>
<sequence>MIVLYFISADPSLGKVDKTSLSDQTLMELFIEGVTNTGEIWESGDDSADISEWKGLTFDSNGTIKTIEWEHFGNYFELNLTGSLQLQWLPSTLVRVAVSGHQLSGSIDLEHLPEALLTLGGMIRINLPHASPKHDPGADVVQ</sequence>
<gene>
    <name evidence="1" type="ORF">NAES01612_LOCUS24358</name>
</gene>
<protein>
    <submittedName>
        <fullName evidence="1">Uncharacterized protein</fullName>
    </submittedName>
</protein>